<keyword evidence="2" id="KW-1185">Reference proteome</keyword>
<evidence type="ECO:0008006" key="3">
    <source>
        <dbReference type="Google" id="ProtNLM"/>
    </source>
</evidence>
<dbReference type="RefSeq" id="WP_379805577.1">
    <property type="nucleotide sequence ID" value="NZ_JBHUOL010000011.1"/>
</dbReference>
<accession>A0ABW5Z8X2</accession>
<evidence type="ECO:0000313" key="1">
    <source>
        <dbReference type="EMBL" id="MFD2908237.1"/>
    </source>
</evidence>
<proteinExistence type="predicted"/>
<dbReference type="EMBL" id="JBHUOL010000011">
    <property type="protein sequence ID" value="MFD2908237.1"/>
    <property type="molecule type" value="Genomic_DNA"/>
</dbReference>
<evidence type="ECO:0000313" key="2">
    <source>
        <dbReference type="Proteomes" id="UP001597549"/>
    </source>
</evidence>
<gene>
    <name evidence="1" type="ORF">ACFSX9_05765</name>
</gene>
<protein>
    <recommendedName>
        <fullName evidence="3">Lipoprotein</fullName>
    </recommendedName>
</protein>
<comment type="caution">
    <text evidence="1">The sequence shown here is derived from an EMBL/GenBank/DDBJ whole genome shotgun (WGS) entry which is preliminary data.</text>
</comment>
<reference evidence="2" key="1">
    <citation type="journal article" date="2019" name="Int. J. Syst. Evol. Microbiol.">
        <title>The Global Catalogue of Microorganisms (GCM) 10K type strain sequencing project: providing services to taxonomists for standard genome sequencing and annotation.</title>
        <authorList>
            <consortium name="The Broad Institute Genomics Platform"/>
            <consortium name="The Broad Institute Genome Sequencing Center for Infectious Disease"/>
            <person name="Wu L."/>
            <person name="Ma J."/>
        </authorList>
    </citation>
    <scope>NUCLEOTIDE SEQUENCE [LARGE SCALE GENOMIC DNA]</scope>
    <source>
        <strain evidence="2">KCTC 52644</strain>
    </source>
</reference>
<name>A0ABW5Z8X2_9FLAO</name>
<dbReference type="PROSITE" id="PS51257">
    <property type="entry name" value="PROKAR_LIPOPROTEIN"/>
    <property type="match status" value="1"/>
</dbReference>
<dbReference type="Proteomes" id="UP001597549">
    <property type="component" value="Unassembled WGS sequence"/>
</dbReference>
<sequence length="346" mass="39950">MKKSLTLFFAISILVACGKEKKSAITSDKEKISIMQNPDINAQNFVSKLTEKVKHYPKEPIYYIRLGKENCVIEVLVNDLPIHEDYELSNYATPIRINRGILRSGKQKLTYRLYPTGDLMKESYGGDEATVTTLTDLTSVSIKIIQMDNNGEQKLKDEVVIMQHSSLNDNSGKFIASGKAYYEYTFEFQAEVPYDIKGWANGEDLTKLDQKLLEKKALEFHQNYQKIYGNVDADALAKSNFGLEAIISQAYYKSEKENINLWNEYLTFLKTKNKKFIDATHYKKDFFGDGKIVALKQKSLEYPYRGLGIFFFEYLDDENIESYYSLNIYLYLPQGKKLEDGLYMIE</sequence>
<organism evidence="1 2">
    <name type="scientific">Flavobacterium ardleyense</name>
    <dbReference type="NCBI Taxonomy" id="2038737"/>
    <lineage>
        <taxon>Bacteria</taxon>
        <taxon>Pseudomonadati</taxon>
        <taxon>Bacteroidota</taxon>
        <taxon>Flavobacteriia</taxon>
        <taxon>Flavobacteriales</taxon>
        <taxon>Flavobacteriaceae</taxon>
        <taxon>Flavobacterium</taxon>
    </lineage>
</organism>